<dbReference type="GO" id="GO:0003677">
    <property type="term" value="F:DNA binding"/>
    <property type="evidence" value="ECO:0007669"/>
    <property type="project" value="UniProtKB-KW"/>
</dbReference>
<evidence type="ECO:0000313" key="6">
    <source>
        <dbReference type="Proteomes" id="UP000789704"/>
    </source>
</evidence>
<dbReference type="PANTHER" id="PTHR43537">
    <property type="entry name" value="TRANSCRIPTIONAL REGULATOR, GNTR FAMILY"/>
    <property type="match status" value="1"/>
</dbReference>
<dbReference type="GO" id="GO:0003700">
    <property type="term" value="F:DNA-binding transcription factor activity"/>
    <property type="evidence" value="ECO:0007669"/>
    <property type="project" value="InterPro"/>
</dbReference>
<dbReference type="EMBL" id="CAJQZC010000016">
    <property type="protein sequence ID" value="CAG4926328.1"/>
    <property type="molecule type" value="Genomic_DNA"/>
</dbReference>
<protein>
    <submittedName>
        <fullName evidence="5">HTH-type transcriptional repressor NanR</fullName>
    </submittedName>
</protein>
<proteinExistence type="predicted"/>
<dbReference type="PROSITE" id="PS50949">
    <property type="entry name" value="HTH_GNTR"/>
    <property type="match status" value="1"/>
</dbReference>
<gene>
    <name evidence="5" type="primary">nanR</name>
    <name evidence="5" type="ORF">LMG31841_05578</name>
</gene>
<evidence type="ECO:0000256" key="2">
    <source>
        <dbReference type="ARBA" id="ARBA00023125"/>
    </source>
</evidence>
<evidence type="ECO:0000256" key="1">
    <source>
        <dbReference type="ARBA" id="ARBA00023015"/>
    </source>
</evidence>
<comment type="caution">
    <text evidence="5">The sequence shown here is derived from an EMBL/GenBank/DDBJ whole genome shotgun (WGS) entry which is preliminary data.</text>
</comment>
<dbReference type="InterPro" id="IPR011711">
    <property type="entry name" value="GntR_C"/>
</dbReference>
<dbReference type="InterPro" id="IPR036388">
    <property type="entry name" value="WH-like_DNA-bd_sf"/>
</dbReference>
<organism evidence="5 6">
    <name type="scientific">Paraburkholderia saeva</name>
    <dbReference type="NCBI Taxonomy" id="2777537"/>
    <lineage>
        <taxon>Bacteria</taxon>
        <taxon>Pseudomonadati</taxon>
        <taxon>Pseudomonadota</taxon>
        <taxon>Betaproteobacteria</taxon>
        <taxon>Burkholderiales</taxon>
        <taxon>Burkholderiaceae</taxon>
        <taxon>Paraburkholderia</taxon>
    </lineage>
</organism>
<accession>A0A9N8X526</accession>
<reference evidence="5" key="1">
    <citation type="submission" date="2021-04" db="EMBL/GenBank/DDBJ databases">
        <authorList>
            <person name="Vanwijnsberghe S."/>
        </authorList>
    </citation>
    <scope>NUCLEOTIDE SEQUENCE</scope>
    <source>
        <strain evidence="5">LMG 31841</strain>
    </source>
</reference>
<evidence type="ECO:0000259" key="4">
    <source>
        <dbReference type="PROSITE" id="PS50949"/>
    </source>
</evidence>
<dbReference type="PRINTS" id="PR00035">
    <property type="entry name" value="HTHGNTR"/>
</dbReference>
<evidence type="ECO:0000313" key="5">
    <source>
        <dbReference type="EMBL" id="CAG4926328.1"/>
    </source>
</evidence>
<name>A0A9N8X526_9BURK</name>
<dbReference type="AlphaFoldDB" id="A0A9N8X526"/>
<dbReference type="Proteomes" id="UP000789704">
    <property type="component" value="Unassembled WGS sequence"/>
</dbReference>
<dbReference type="Pfam" id="PF00392">
    <property type="entry name" value="GntR"/>
    <property type="match status" value="1"/>
</dbReference>
<dbReference type="SMART" id="SM00345">
    <property type="entry name" value="HTH_GNTR"/>
    <property type="match status" value="1"/>
</dbReference>
<dbReference type="InterPro" id="IPR008920">
    <property type="entry name" value="TF_FadR/GntR_C"/>
</dbReference>
<dbReference type="CDD" id="cd07377">
    <property type="entry name" value="WHTH_GntR"/>
    <property type="match status" value="1"/>
</dbReference>
<dbReference type="Gene3D" id="1.10.10.10">
    <property type="entry name" value="Winged helix-like DNA-binding domain superfamily/Winged helix DNA-binding domain"/>
    <property type="match status" value="1"/>
</dbReference>
<keyword evidence="6" id="KW-1185">Reference proteome</keyword>
<dbReference type="SUPFAM" id="SSF48008">
    <property type="entry name" value="GntR ligand-binding domain-like"/>
    <property type="match status" value="1"/>
</dbReference>
<dbReference type="InterPro" id="IPR036390">
    <property type="entry name" value="WH_DNA-bd_sf"/>
</dbReference>
<feature type="domain" description="HTH gntR-type" evidence="4">
    <location>
        <begin position="65"/>
        <end position="133"/>
    </location>
</feature>
<dbReference type="PANTHER" id="PTHR43537:SF44">
    <property type="entry name" value="GNTR FAMILY REGULATORY PROTEIN"/>
    <property type="match status" value="1"/>
</dbReference>
<keyword evidence="3" id="KW-0804">Transcription</keyword>
<sequence>MHGDEARPESRVLCLIVQRSFAKRTPKRVDRASDMTSNAVQVVAGTGQPKAQLPTMDYRHLQQGKSLHGRIVQDLGMDIVGGKVQPGQRLPAETTLCERYGVSRPVLREATRVLVAKGLVVSKPRVGSVVKPRAEWHMLDPDVLYWTINSVPEGEFFSSLLTVRRIIEPAAAALAATSATGEDLARIASAYAQMENAETPSALLVPDLEFHRAIMAATHNDLLAYIGNMLSLALSESIKLTSRHPDTHALSLPRHKAILTAIQSRDALGARHASLVQLDNARADAESILEIASHHTA</sequence>
<dbReference type="Gene3D" id="1.20.120.530">
    <property type="entry name" value="GntR ligand-binding domain-like"/>
    <property type="match status" value="1"/>
</dbReference>
<dbReference type="SUPFAM" id="SSF46785">
    <property type="entry name" value="Winged helix' DNA-binding domain"/>
    <property type="match status" value="1"/>
</dbReference>
<dbReference type="Pfam" id="PF07729">
    <property type="entry name" value="FCD"/>
    <property type="match status" value="1"/>
</dbReference>
<dbReference type="InterPro" id="IPR000524">
    <property type="entry name" value="Tscrpt_reg_HTH_GntR"/>
</dbReference>
<dbReference type="SMART" id="SM00895">
    <property type="entry name" value="FCD"/>
    <property type="match status" value="1"/>
</dbReference>
<keyword evidence="1" id="KW-0805">Transcription regulation</keyword>
<evidence type="ECO:0000256" key="3">
    <source>
        <dbReference type="ARBA" id="ARBA00023163"/>
    </source>
</evidence>
<keyword evidence="2" id="KW-0238">DNA-binding</keyword>